<feature type="region of interest" description="Disordered" evidence="1">
    <location>
        <begin position="141"/>
        <end position="207"/>
    </location>
</feature>
<feature type="compositionally biased region" description="Low complexity" evidence="1">
    <location>
        <begin position="158"/>
        <end position="169"/>
    </location>
</feature>
<name>M4BPH8_HYAAE</name>
<feature type="region of interest" description="Disordered" evidence="1">
    <location>
        <begin position="1"/>
        <end position="27"/>
    </location>
</feature>
<feature type="region of interest" description="Disordered" evidence="1">
    <location>
        <begin position="71"/>
        <end position="118"/>
    </location>
</feature>
<evidence type="ECO:0000313" key="2">
    <source>
        <dbReference type="EnsemblProtists" id="HpaP808317"/>
    </source>
</evidence>
<organism evidence="2 3">
    <name type="scientific">Hyaloperonospora arabidopsidis (strain Emoy2)</name>
    <name type="common">Downy mildew agent</name>
    <name type="synonym">Peronospora arabidopsidis</name>
    <dbReference type="NCBI Taxonomy" id="559515"/>
    <lineage>
        <taxon>Eukaryota</taxon>
        <taxon>Sar</taxon>
        <taxon>Stramenopiles</taxon>
        <taxon>Oomycota</taxon>
        <taxon>Peronosporomycetes</taxon>
        <taxon>Peronosporales</taxon>
        <taxon>Peronosporaceae</taxon>
        <taxon>Hyaloperonospora</taxon>
    </lineage>
</organism>
<evidence type="ECO:0000313" key="3">
    <source>
        <dbReference type="Proteomes" id="UP000011713"/>
    </source>
</evidence>
<feature type="compositionally biased region" description="Basic and acidic residues" evidence="1">
    <location>
        <begin position="141"/>
        <end position="151"/>
    </location>
</feature>
<sequence>MASARTLATRDSSTFSHNSICRSSRTPGLPTLKNSRIHFHHSTMRLHYVPLLAAAALAASAHGRQAVVGAPEAGHQTVSPAMEKGAMGRHLRSHDDSDNRSYKPYNNNINGDYSSYTGNKNNDKVITNAFYNWEEDRSLFSDSKDTKKGNGEAEGESESSSVSSSDISSMMPPTGAPLAVPAKRRDRLDNSVKRLTESVADKKSADN</sequence>
<dbReference type="HOGENOM" id="CLU_1328575_0_0_1"/>
<dbReference type="EnsemblProtists" id="HpaT808317">
    <property type="protein sequence ID" value="HpaP808317"/>
    <property type="gene ID" value="HpaG808317"/>
</dbReference>
<dbReference type="InParanoid" id="M4BPH8"/>
<dbReference type="EMBL" id="JH598509">
    <property type="status" value="NOT_ANNOTATED_CDS"/>
    <property type="molecule type" value="Genomic_DNA"/>
</dbReference>
<reference evidence="2" key="2">
    <citation type="submission" date="2015-06" db="UniProtKB">
        <authorList>
            <consortium name="EnsemblProtists"/>
        </authorList>
    </citation>
    <scope>IDENTIFICATION</scope>
    <source>
        <strain evidence="2">Emoy2</strain>
    </source>
</reference>
<evidence type="ECO:0000256" key="1">
    <source>
        <dbReference type="SAM" id="MobiDB-lite"/>
    </source>
</evidence>
<keyword evidence="3" id="KW-1185">Reference proteome</keyword>
<feature type="compositionally biased region" description="Polar residues" evidence="1">
    <location>
        <begin position="9"/>
        <end position="26"/>
    </location>
</feature>
<proteinExistence type="predicted"/>
<protein>
    <submittedName>
        <fullName evidence="2">Uncharacterized protein</fullName>
    </submittedName>
</protein>
<feature type="compositionally biased region" description="Polar residues" evidence="1">
    <location>
        <begin position="104"/>
        <end position="118"/>
    </location>
</feature>
<dbReference type="AlphaFoldDB" id="M4BPH8"/>
<dbReference type="VEuPathDB" id="FungiDB:HpaG808317"/>
<feature type="compositionally biased region" description="Basic and acidic residues" evidence="1">
    <location>
        <begin position="186"/>
        <end position="207"/>
    </location>
</feature>
<accession>M4BPH8</accession>
<reference evidence="3" key="1">
    <citation type="journal article" date="2010" name="Science">
        <title>Signatures of adaptation to obligate biotrophy in the Hyaloperonospora arabidopsidis genome.</title>
        <authorList>
            <person name="Baxter L."/>
            <person name="Tripathy S."/>
            <person name="Ishaque N."/>
            <person name="Boot N."/>
            <person name="Cabral A."/>
            <person name="Kemen E."/>
            <person name="Thines M."/>
            <person name="Ah-Fong A."/>
            <person name="Anderson R."/>
            <person name="Badejoko W."/>
            <person name="Bittner-Eddy P."/>
            <person name="Boore J.L."/>
            <person name="Chibucos M.C."/>
            <person name="Coates M."/>
            <person name="Dehal P."/>
            <person name="Delehaunty K."/>
            <person name="Dong S."/>
            <person name="Downton P."/>
            <person name="Dumas B."/>
            <person name="Fabro G."/>
            <person name="Fronick C."/>
            <person name="Fuerstenberg S.I."/>
            <person name="Fulton L."/>
            <person name="Gaulin E."/>
            <person name="Govers F."/>
            <person name="Hughes L."/>
            <person name="Humphray S."/>
            <person name="Jiang R.H."/>
            <person name="Judelson H."/>
            <person name="Kamoun S."/>
            <person name="Kyung K."/>
            <person name="Meijer H."/>
            <person name="Minx P."/>
            <person name="Morris P."/>
            <person name="Nelson J."/>
            <person name="Phuntumart V."/>
            <person name="Qutob D."/>
            <person name="Rehmany A."/>
            <person name="Rougon-Cardoso A."/>
            <person name="Ryden P."/>
            <person name="Torto-Alalibo T."/>
            <person name="Studholme D."/>
            <person name="Wang Y."/>
            <person name="Win J."/>
            <person name="Wood J."/>
            <person name="Clifton S.W."/>
            <person name="Rogers J."/>
            <person name="Van den Ackerveken G."/>
            <person name="Jones J.D."/>
            <person name="McDowell J.M."/>
            <person name="Beynon J."/>
            <person name="Tyler B.M."/>
        </authorList>
    </citation>
    <scope>NUCLEOTIDE SEQUENCE [LARGE SCALE GENOMIC DNA]</scope>
    <source>
        <strain evidence="3">Emoy2</strain>
    </source>
</reference>
<dbReference type="Proteomes" id="UP000011713">
    <property type="component" value="Unassembled WGS sequence"/>
</dbReference>